<feature type="region of interest" description="Disordered" evidence="1">
    <location>
        <begin position="487"/>
        <end position="531"/>
    </location>
</feature>
<dbReference type="HOGENOM" id="CLU_007279_0_0_1"/>
<reference evidence="4" key="1">
    <citation type="journal article" date="2014" name="Proc. Natl. Acad. Sci. U.S.A.">
        <title>Extensive sampling of basidiomycete genomes demonstrates inadequacy of the white-rot/brown-rot paradigm for wood decay fungi.</title>
        <authorList>
            <person name="Riley R."/>
            <person name="Salamov A.A."/>
            <person name="Brown D.W."/>
            <person name="Nagy L.G."/>
            <person name="Floudas D."/>
            <person name="Held B.W."/>
            <person name="Levasseur A."/>
            <person name="Lombard V."/>
            <person name="Morin E."/>
            <person name="Otillar R."/>
            <person name="Lindquist E.A."/>
            <person name="Sun H."/>
            <person name="LaButti K.M."/>
            <person name="Schmutz J."/>
            <person name="Jabbour D."/>
            <person name="Luo H."/>
            <person name="Baker S.E."/>
            <person name="Pisabarro A.G."/>
            <person name="Walton J.D."/>
            <person name="Blanchette R.A."/>
            <person name="Henrissat B."/>
            <person name="Martin F."/>
            <person name="Cullen D."/>
            <person name="Hibbett D.S."/>
            <person name="Grigoriev I.V."/>
        </authorList>
    </citation>
    <scope>NUCLEOTIDE SEQUENCE [LARGE SCALE GENOMIC DNA]</scope>
    <source>
        <strain evidence="4">CBS 339.88</strain>
    </source>
</reference>
<name>A0A067S4N7_GALM3</name>
<sequence>MDLRFYDLPPEILIDIASLYLDFIDIYSLQRTCRTVLRVIQSSLQLRYKLELQIAGMLDNPLCEQPTSTRLDMLRARERAWAFFEYPFLSTPQLPRRPSGLYDVTPSVCLLGKADDDSTTRSIQAVRLPHQANIIKKWDIIHFDAEIIDFGTSIEENDLIASVCLTPIRDFPNMSRLCIILRRYSTQALYDGIASPIILLSEEPVNRRHPIVRIEIFGANLAVIVMFMDVMSDALMYVFNWRTGSRTEKLDPIPVTYPRLVFLREDILLNPQLAPDSLNIYHIPSSSSERVHLVQRLKFPQFNPGFGISVIACRGDPSPTTNGLFPQNTPHHGPYTNNPEEAVIVFTLTVTGRDDDSDDDDDADEDDDDGDDDNEDDDDEDNQRASYFVMVVHRKSLLNLLPAHFDTTSPSRAVPWESWGPPITRWHGVHRHSISFVTISAGQRLVEFRSSRGGREDECNDDIHILDFNPCHVRLAQAHGDAQSKKAMTTVIGGGSPPRSTTHPLSGSSTEKNPAATSDTTSYLGNVRRENPENVYPRGKVFVNDVVSRLPYVRCTSTERWAAYDPMLIDEERLIGTR</sequence>
<evidence type="ECO:0000313" key="3">
    <source>
        <dbReference type="EMBL" id="KDR65771.1"/>
    </source>
</evidence>
<feature type="compositionally biased region" description="Polar residues" evidence="1">
    <location>
        <begin position="498"/>
        <end position="524"/>
    </location>
</feature>
<keyword evidence="4" id="KW-1185">Reference proteome</keyword>
<organism evidence="3 4">
    <name type="scientific">Galerina marginata (strain CBS 339.88)</name>
    <dbReference type="NCBI Taxonomy" id="685588"/>
    <lineage>
        <taxon>Eukaryota</taxon>
        <taxon>Fungi</taxon>
        <taxon>Dikarya</taxon>
        <taxon>Basidiomycota</taxon>
        <taxon>Agaricomycotina</taxon>
        <taxon>Agaricomycetes</taxon>
        <taxon>Agaricomycetidae</taxon>
        <taxon>Agaricales</taxon>
        <taxon>Agaricineae</taxon>
        <taxon>Strophariaceae</taxon>
        <taxon>Galerina</taxon>
    </lineage>
</organism>
<protein>
    <recommendedName>
        <fullName evidence="2">F-box domain-containing protein</fullName>
    </recommendedName>
</protein>
<accession>A0A067S4N7</accession>
<evidence type="ECO:0000256" key="1">
    <source>
        <dbReference type="SAM" id="MobiDB-lite"/>
    </source>
</evidence>
<dbReference type="Pfam" id="PF12937">
    <property type="entry name" value="F-box-like"/>
    <property type="match status" value="1"/>
</dbReference>
<dbReference type="CDD" id="cd09917">
    <property type="entry name" value="F-box_SF"/>
    <property type="match status" value="1"/>
</dbReference>
<evidence type="ECO:0000259" key="2">
    <source>
        <dbReference type="Pfam" id="PF12937"/>
    </source>
</evidence>
<dbReference type="EMBL" id="KL142433">
    <property type="protein sequence ID" value="KDR65771.1"/>
    <property type="molecule type" value="Genomic_DNA"/>
</dbReference>
<feature type="region of interest" description="Disordered" evidence="1">
    <location>
        <begin position="351"/>
        <end position="382"/>
    </location>
</feature>
<evidence type="ECO:0000313" key="4">
    <source>
        <dbReference type="Proteomes" id="UP000027222"/>
    </source>
</evidence>
<dbReference type="InterPro" id="IPR001810">
    <property type="entry name" value="F-box_dom"/>
</dbReference>
<feature type="domain" description="F-box" evidence="2">
    <location>
        <begin position="6"/>
        <end position="45"/>
    </location>
</feature>
<dbReference type="OrthoDB" id="3149552at2759"/>
<feature type="compositionally biased region" description="Acidic residues" evidence="1">
    <location>
        <begin position="355"/>
        <end position="381"/>
    </location>
</feature>
<dbReference type="AlphaFoldDB" id="A0A067S4N7"/>
<dbReference type="Proteomes" id="UP000027222">
    <property type="component" value="Unassembled WGS sequence"/>
</dbReference>
<gene>
    <name evidence="3" type="ORF">GALMADRAFT_232875</name>
</gene>
<proteinExistence type="predicted"/>